<dbReference type="NCBIfam" id="NF009805">
    <property type="entry name" value="PRK13289.1"/>
    <property type="match status" value="1"/>
</dbReference>
<comment type="caution">
    <text evidence="19">The sequence shown here is derived from an EMBL/GenBank/DDBJ whole genome shotgun (WGS) entry which is preliminary data.</text>
</comment>
<dbReference type="GO" id="GO:0046210">
    <property type="term" value="P:nitric oxide catabolic process"/>
    <property type="evidence" value="ECO:0007669"/>
    <property type="project" value="TreeGrafter"/>
</dbReference>
<dbReference type="PANTHER" id="PTHR43396">
    <property type="entry name" value="FLAVOHEMOPROTEIN"/>
    <property type="match status" value="1"/>
</dbReference>
<comment type="cofactor">
    <cofactor evidence="2">
        <name>FAD</name>
        <dbReference type="ChEBI" id="CHEBI:57692"/>
    </cofactor>
</comment>
<dbReference type="CDD" id="cd08922">
    <property type="entry name" value="FHb-globin"/>
    <property type="match status" value="1"/>
</dbReference>
<evidence type="ECO:0000313" key="19">
    <source>
        <dbReference type="EMBL" id="KAF2153570.1"/>
    </source>
</evidence>
<dbReference type="Gene3D" id="1.10.490.10">
    <property type="entry name" value="Globins"/>
    <property type="match status" value="1"/>
</dbReference>
<evidence type="ECO:0000313" key="20">
    <source>
        <dbReference type="Proteomes" id="UP000799439"/>
    </source>
</evidence>
<evidence type="ECO:0000256" key="5">
    <source>
        <dbReference type="ARBA" id="ARBA00022575"/>
    </source>
</evidence>
<comment type="similarity">
    <text evidence="3">In the C-terminal section; belongs to the flavoprotein pyridine nucleotide cytochrome reductase family.</text>
</comment>
<dbReference type="Pfam" id="PF00175">
    <property type="entry name" value="NAD_binding_1"/>
    <property type="match status" value="1"/>
</dbReference>
<dbReference type="GO" id="GO:0046872">
    <property type="term" value="F:metal ion binding"/>
    <property type="evidence" value="ECO:0007669"/>
    <property type="project" value="UniProtKB-KW"/>
</dbReference>
<dbReference type="GO" id="GO:0008941">
    <property type="term" value="F:nitric oxide dioxygenase NAD(P)H activity"/>
    <property type="evidence" value="ECO:0007669"/>
    <property type="project" value="UniProtKB-EC"/>
</dbReference>
<reference evidence="19" key="1">
    <citation type="journal article" date="2020" name="Stud. Mycol.">
        <title>101 Dothideomycetes genomes: a test case for predicting lifestyles and emergence of pathogens.</title>
        <authorList>
            <person name="Haridas S."/>
            <person name="Albert R."/>
            <person name="Binder M."/>
            <person name="Bloem J."/>
            <person name="Labutti K."/>
            <person name="Salamov A."/>
            <person name="Andreopoulos B."/>
            <person name="Baker S."/>
            <person name="Barry K."/>
            <person name="Bills G."/>
            <person name="Bluhm B."/>
            <person name="Cannon C."/>
            <person name="Castanera R."/>
            <person name="Culley D."/>
            <person name="Daum C."/>
            <person name="Ezra D."/>
            <person name="Gonzalez J."/>
            <person name="Henrissat B."/>
            <person name="Kuo A."/>
            <person name="Liang C."/>
            <person name="Lipzen A."/>
            <person name="Lutzoni F."/>
            <person name="Magnuson J."/>
            <person name="Mondo S."/>
            <person name="Nolan M."/>
            <person name="Ohm R."/>
            <person name="Pangilinan J."/>
            <person name="Park H.-J."/>
            <person name="Ramirez L."/>
            <person name="Alfaro M."/>
            <person name="Sun H."/>
            <person name="Tritt A."/>
            <person name="Yoshinaga Y."/>
            <person name="Zwiers L.-H."/>
            <person name="Turgeon B."/>
            <person name="Goodwin S."/>
            <person name="Spatafora J."/>
            <person name="Crous P."/>
            <person name="Grigoriev I."/>
        </authorList>
    </citation>
    <scope>NUCLEOTIDE SEQUENCE</scope>
    <source>
        <strain evidence="19">CBS 260.36</strain>
    </source>
</reference>
<keyword evidence="5" id="KW-0216">Detoxification</keyword>
<feature type="domain" description="FAD-binding FR-type" evidence="18">
    <location>
        <begin position="149"/>
        <end position="266"/>
    </location>
</feature>
<keyword evidence="11" id="KW-0560">Oxidoreductase</keyword>
<dbReference type="FunFam" id="1.10.490.10:FF:000003">
    <property type="entry name" value="Flavohemoprotein"/>
    <property type="match status" value="1"/>
</dbReference>
<dbReference type="GO" id="GO:0071500">
    <property type="term" value="P:cellular response to nitrosative stress"/>
    <property type="evidence" value="ECO:0007669"/>
    <property type="project" value="TreeGrafter"/>
</dbReference>
<dbReference type="InterPro" id="IPR009050">
    <property type="entry name" value="Globin-like_sf"/>
</dbReference>
<comment type="catalytic activity">
    <reaction evidence="14">
        <text>2 nitric oxide + NADH + 2 O2 = 2 nitrate + NAD(+) + H(+)</text>
        <dbReference type="Rhea" id="RHEA:19469"/>
        <dbReference type="ChEBI" id="CHEBI:15378"/>
        <dbReference type="ChEBI" id="CHEBI:15379"/>
        <dbReference type="ChEBI" id="CHEBI:16480"/>
        <dbReference type="ChEBI" id="CHEBI:17632"/>
        <dbReference type="ChEBI" id="CHEBI:57540"/>
        <dbReference type="ChEBI" id="CHEBI:57945"/>
        <dbReference type="EC" id="1.14.12.17"/>
    </reaction>
</comment>
<dbReference type="AlphaFoldDB" id="A0A9P4MGG6"/>
<dbReference type="GO" id="GO:0020037">
    <property type="term" value="F:heme binding"/>
    <property type="evidence" value="ECO:0007669"/>
    <property type="project" value="InterPro"/>
</dbReference>
<dbReference type="PRINTS" id="PR00371">
    <property type="entry name" value="FPNCR"/>
</dbReference>
<organism evidence="19 20">
    <name type="scientific">Myriangium duriaei CBS 260.36</name>
    <dbReference type="NCBI Taxonomy" id="1168546"/>
    <lineage>
        <taxon>Eukaryota</taxon>
        <taxon>Fungi</taxon>
        <taxon>Dikarya</taxon>
        <taxon>Ascomycota</taxon>
        <taxon>Pezizomycotina</taxon>
        <taxon>Dothideomycetes</taxon>
        <taxon>Dothideomycetidae</taxon>
        <taxon>Myriangiales</taxon>
        <taxon>Myriangiaceae</taxon>
        <taxon>Myriangium</taxon>
    </lineage>
</organism>
<dbReference type="SUPFAM" id="SSF46458">
    <property type="entry name" value="Globin-like"/>
    <property type="match status" value="1"/>
</dbReference>
<evidence type="ECO:0000256" key="9">
    <source>
        <dbReference type="ARBA" id="ARBA00022827"/>
    </source>
</evidence>
<dbReference type="PROSITE" id="PS01033">
    <property type="entry name" value="GLOBIN"/>
    <property type="match status" value="1"/>
</dbReference>
<keyword evidence="9" id="KW-0274">FAD</keyword>
<evidence type="ECO:0000256" key="1">
    <source>
        <dbReference type="ARBA" id="ARBA00001970"/>
    </source>
</evidence>
<dbReference type="PANTHER" id="PTHR43396:SF3">
    <property type="entry name" value="FLAVOHEMOPROTEIN"/>
    <property type="match status" value="1"/>
</dbReference>
<dbReference type="InterPro" id="IPR039261">
    <property type="entry name" value="FNR_nucleotide-bd"/>
</dbReference>
<keyword evidence="7" id="KW-0285">Flavoprotein</keyword>
<keyword evidence="12" id="KW-0408">Iron</keyword>
<dbReference type="FunFam" id="3.40.50.80:FF:000010">
    <property type="entry name" value="Flavohemoprotein"/>
    <property type="match status" value="1"/>
</dbReference>
<dbReference type="PROSITE" id="PS51384">
    <property type="entry name" value="FAD_FR"/>
    <property type="match status" value="1"/>
</dbReference>
<evidence type="ECO:0000256" key="13">
    <source>
        <dbReference type="ARBA" id="ARBA00023027"/>
    </source>
</evidence>
<evidence type="ECO:0000256" key="3">
    <source>
        <dbReference type="ARBA" id="ARBA00006401"/>
    </source>
</evidence>
<keyword evidence="20" id="KW-1185">Reference proteome</keyword>
<dbReference type="InterPro" id="IPR017927">
    <property type="entry name" value="FAD-bd_FR_type"/>
</dbReference>
<dbReference type="GO" id="GO:0009636">
    <property type="term" value="P:response to toxic substance"/>
    <property type="evidence" value="ECO:0007669"/>
    <property type="project" value="UniProtKB-KW"/>
</dbReference>
<dbReference type="Gene3D" id="2.40.30.10">
    <property type="entry name" value="Translation factors"/>
    <property type="match status" value="1"/>
</dbReference>
<dbReference type="SUPFAM" id="SSF63380">
    <property type="entry name" value="Riboflavin synthase domain-like"/>
    <property type="match status" value="1"/>
</dbReference>
<comment type="function">
    <text evidence="16">In the presence of oxygen and NADH, it has NADH oxidase activity, which leads to the generation of superoxide and H(2)O(2). Under anaerobic conditions, it also exhibits nitric oxide reductase and FAD reductase activities. However, all these reactions are much lower than NOD activity.</text>
</comment>
<keyword evidence="13" id="KW-0520">NAD</keyword>
<keyword evidence="10" id="KW-0521">NADP</keyword>
<dbReference type="PRINTS" id="PR00406">
    <property type="entry name" value="CYTB5RDTASE"/>
</dbReference>
<dbReference type="InterPro" id="IPR017938">
    <property type="entry name" value="Riboflavin_synthase-like_b-brl"/>
</dbReference>
<dbReference type="InterPro" id="IPR001709">
    <property type="entry name" value="Flavoprot_Pyr_Nucl_cyt_Rdtase"/>
</dbReference>
<evidence type="ECO:0000256" key="12">
    <source>
        <dbReference type="ARBA" id="ARBA00023004"/>
    </source>
</evidence>
<dbReference type="EMBL" id="ML996085">
    <property type="protein sequence ID" value="KAF2153570.1"/>
    <property type="molecule type" value="Genomic_DNA"/>
</dbReference>
<evidence type="ECO:0000259" key="18">
    <source>
        <dbReference type="PROSITE" id="PS51384"/>
    </source>
</evidence>
<dbReference type="Proteomes" id="UP000799439">
    <property type="component" value="Unassembled WGS sequence"/>
</dbReference>
<gene>
    <name evidence="19" type="ORF">K461DRAFT_293825</name>
</gene>
<comment type="catalytic activity">
    <reaction evidence="15">
        <text>2 nitric oxide + NADPH + 2 O2 = 2 nitrate + NADP(+) + H(+)</text>
        <dbReference type="Rhea" id="RHEA:19465"/>
        <dbReference type="ChEBI" id="CHEBI:15378"/>
        <dbReference type="ChEBI" id="CHEBI:15379"/>
        <dbReference type="ChEBI" id="CHEBI:16480"/>
        <dbReference type="ChEBI" id="CHEBI:17632"/>
        <dbReference type="ChEBI" id="CHEBI:57783"/>
        <dbReference type="ChEBI" id="CHEBI:58349"/>
        <dbReference type="EC" id="1.14.12.17"/>
    </reaction>
</comment>
<evidence type="ECO:0000256" key="8">
    <source>
        <dbReference type="ARBA" id="ARBA00022723"/>
    </source>
</evidence>
<evidence type="ECO:0000256" key="16">
    <source>
        <dbReference type="ARBA" id="ARBA00056398"/>
    </source>
</evidence>
<dbReference type="GO" id="GO:0071949">
    <property type="term" value="F:FAD binding"/>
    <property type="evidence" value="ECO:0007669"/>
    <property type="project" value="TreeGrafter"/>
</dbReference>
<dbReference type="GO" id="GO:0019825">
    <property type="term" value="F:oxygen binding"/>
    <property type="evidence" value="ECO:0007669"/>
    <property type="project" value="InterPro"/>
</dbReference>
<keyword evidence="6" id="KW-0349">Heme</keyword>
<evidence type="ECO:0000256" key="4">
    <source>
        <dbReference type="ARBA" id="ARBA00012229"/>
    </source>
</evidence>
<evidence type="ECO:0000256" key="11">
    <source>
        <dbReference type="ARBA" id="ARBA00023002"/>
    </source>
</evidence>
<protein>
    <recommendedName>
        <fullName evidence="4">nitric oxide dioxygenase</fullName>
        <ecNumber evidence="4">1.14.12.17</ecNumber>
    </recommendedName>
</protein>
<dbReference type="SUPFAM" id="SSF52343">
    <property type="entry name" value="Ferredoxin reductase-like, C-terminal NADP-linked domain"/>
    <property type="match status" value="1"/>
</dbReference>
<proteinExistence type="inferred from homology"/>
<keyword evidence="8" id="KW-0479">Metal-binding</keyword>
<comment type="cofactor">
    <cofactor evidence="1">
        <name>heme b</name>
        <dbReference type="ChEBI" id="CHEBI:60344"/>
    </cofactor>
</comment>
<dbReference type="EC" id="1.14.12.17" evidence="4"/>
<evidence type="ECO:0000256" key="15">
    <source>
        <dbReference type="ARBA" id="ARBA00049433"/>
    </source>
</evidence>
<name>A0A9P4MGG6_9PEZI</name>
<dbReference type="OrthoDB" id="436496at2759"/>
<evidence type="ECO:0000256" key="7">
    <source>
        <dbReference type="ARBA" id="ARBA00022630"/>
    </source>
</evidence>
<evidence type="ECO:0000259" key="17">
    <source>
        <dbReference type="PROSITE" id="PS01033"/>
    </source>
</evidence>
<dbReference type="FunFam" id="2.40.30.10:FF:000034">
    <property type="entry name" value="Flavohemoprotein"/>
    <property type="match status" value="1"/>
</dbReference>
<dbReference type="InterPro" id="IPR000971">
    <property type="entry name" value="Globin"/>
</dbReference>
<sequence>MALTPDQITIVKSTVPVLQQHGNEITYHFYHNMLEENPQLRDIFNMSNQQNSHQSKALAGAVLAYATFIDDLGVLSPAVEKICQKHASLYIRPEQYEIVGRHLIGAFGQVLGAALTPKILDAWLAAYWQLAKLMIGREQALMDDTHGWTDWRDFTIAEKVKESDEITSFYLKPVNSFTLPSFHPGQYISIMLKSHALPYAQTRQYSLSDAPRSDYYRISVKKDKGLNIAHPDAVARPGIISNILHDEKEVGDVIRVSHPAGEFFLNPSTDGKDESPIVLISAGVGITPMISILNSVVESGSKRPVSFIHGTKSTSIQAFAKHVKEAASKHPIVKTVFFVRTPKEETDIKDVDYHHTSRVQLDVLEKSEDLHLDNSKTKYFLCGPDSFASDILAGLVDLGVDNERISMDKFSVGMVAS</sequence>
<evidence type="ECO:0000256" key="6">
    <source>
        <dbReference type="ARBA" id="ARBA00022617"/>
    </source>
</evidence>
<evidence type="ECO:0000256" key="14">
    <source>
        <dbReference type="ARBA" id="ARBA00048649"/>
    </source>
</evidence>
<evidence type="ECO:0000256" key="10">
    <source>
        <dbReference type="ARBA" id="ARBA00022857"/>
    </source>
</evidence>
<dbReference type="InterPro" id="IPR001433">
    <property type="entry name" value="OxRdtase_FAD/NAD-bd"/>
</dbReference>
<dbReference type="Pfam" id="PF00042">
    <property type="entry name" value="Globin"/>
    <property type="match status" value="1"/>
</dbReference>
<dbReference type="CDD" id="cd06184">
    <property type="entry name" value="flavohem_like_fad_nad_binding"/>
    <property type="match status" value="1"/>
</dbReference>
<evidence type="ECO:0000256" key="2">
    <source>
        <dbReference type="ARBA" id="ARBA00001974"/>
    </source>
</evidence>
<dbReference type="Gene3D" id="3.40.50.80">
    <property type="entry name" value="Nucleotide-binding domain of ferredoxin-NADP reductase (FNR) module"/>
    <property type="match status" value="1"/>
</dbReference>
<feature type="domain" description="Globin" evidence="17">
    <location>
        <begin position="2"/>
        <end position="139"/>
    </location>
</feature>
<accession>A0A9P4MGG6</accession>
<dbReference type="InterPro" id="IPR012292">
    <property type="entry name" value="Globin/Proto"/>
</dbReference>